<dbReference type="KEGG" id="asau:88173108"/>
<dbReference type="Proteomes" id="UP001338582">
    <property type="component" value="Chromosome 2"/>
</dbReference>
<organism evidence="1 2">
    <name type="scientific">Australozyma saopauloensis</name>
    <dbReference type="NCBI Taxonomy" id="291208"/>
    <lineage>
        <taxon>Eukaryota</taxon>
        <taxon>Fungi</taxon>
        <taxon>Dikarya</taxon>
        <taxon>Ascomycota</taxon>
        <taxon>Saccharomycotina</taxon>
        <taxon>Pichiomycetes</taxon>
        <taxon>Metschnikowiaceae</taxon>
        <taxon>Australozyma</taxon>
    </lineage>
</organism>
<dbReference type="PANTHER" id="PTHR37283">
    <property type="entry name" value="PH DOMAIN-CONTAINING PROTEIN YHR131C"/>
    <property type="match status" value="1"/>
</dbReference>
<evidence type="ECO:0000313" key="2">
    <source>
        <dbReference type="Proteomes" id="UP001338582"/>
    </source>
</evidence>
<dbReference type="PANTHER" id="PTHR37283:SF1">
    <property type="entry name" value="PH DOMAIN-CONTAINING PROTEIN YHR131C"/>
    <property type="match status" value="1"/>
</dbReference>
<dbReference type="AlphaFoldDB" id="A0AAX4H8D4"/>
<protein>
    <submittedName>
        <fullName evidence="1">Uncharacterized protein</fullName>
    </submittedName>
</protein>
<dbReference type="RefSeq" id="XP_062877137.1">
    <property type="nucleotide sequence ID" value="XM_063021067.1"/>
</dbReference>
<name>A0AAX4H8D4_9ASCO</name>
<sequence>MLPPTYDERPPYSPSLELYGLAFFKVEKTTPWTLNSTHLQPVLVELHSNQIRIYKLKAELLTLATIRALYKYQNRVDGADVSDEWDSGGSDTDSDHEQIDIGLLRKIRTKALKAKVLSVLKSGLLADFCENKFLFEPTTSAMEYSKFAATYRGLHLHTFTLLNLSIGKAPYIGLVKKQKLQNKKHPFLLPERNVLRLRVEYMQILLHIWSFHGMVNWYRSLVIGRDLAQHLDSRKLLILKSLTSSPLVESEQSEIVDYDCLKANAMLPNRGSFSSGSISDSSIVSSVFSQASGSSKERPQGETSVTILGHKLRCLEDYYLYFEKRYIGNCLPALNSYEKWHGCKVAISNCDLVLVTKQDPDVKDNEMFMLANTFIKSVNTHRKRLPEVSSKCKEFYVYQLGLYTCKEKKQNRNETGMAKITV</sequence>
<proteinExistence type="predicted"/>
<accession>A0AAX4H8D4</accession>
<reference evidence="1 2" key="1">
    <citation type="submission" date="2023-10" db="EMBL/GenBank/DDBJ databases">
        <title>Draft Genome Sequence of Candida saopaulonensis from a very Premature Infant with Sepsis.</title>
        <authorList>
            <person name="Ning Y."/>
            <person name="Dai R."/>
            <person name="Xiao M."/>
            <person name="Xu Y."/>
            <person name="Yan Q."/>
            <person name="Zhang L."/>
        </authorList>
    </citation>
    <scope>NUCLEOTIDE SEQUENCE [LARGE SCALE GENOMIC DNA]</scope>
    <source>
        <strain evidence="1 2">19XY460</strain>
    </source>
</reference>
<dbReference type="EMBL" id="CP138895">
    <property type="protein sequence ID" value="WPK24754.1"/>
    <property type="molecule type" value="Genomic_DNA"/>
</dbReference>
<dbReference type="GeneID" id="88173108"/>
<evidence type="ECO:0000313" key="1">
    <source>
        <dbReference type="EMBL" id="WPK24754.1"/>
    </source>
</evidence>
<gene>
    <name evidence="1" type="ORF">PUMCH_002043</name>
</gene>
<keyword evidence="2" id="KW-1185">Reference proteome</keyword>